<dbReference type="InterPro" id="IPR043129">
    <property type="entry name" value="ATPase_NBD"/>
</dbReference>
<evidence type="ECO:0000256" key="4">
    <source>
        <dbReference type="ARBA" id="ARBA00022475"/>
    </source>
</evidence>
<proteinExistence type="inferred from homology"/>
<dbReference type="EMBL" id="CP020660">
    <property type="protein sequence ID" value="ATF09485.1"/>
    <property type="molecule type" value="Genomic_DNA"/>
</dbReference>
<keyword evidence="14" id="KW-1185">Reference proteome</keyword>
<name>A0A291B913_9GAMM</name>
<keyword evidence="8" id="KW-1133">Transmembrane helix</keyword>
<evidence type="ECO:0000256" key="2">
    <source>
        <dbReference type="ARBA" id="ARBA00005318"/>
    </source>
</evidence>
<dbReference type="GO" id="GO:0015627">
    <property type="term" value="C:type II protein secretion system complex"/>
    <property type="evidence" value="ECO:0007669"/>
    <property type="project" value="InterPro"/>
</dbReference>
<evidence type="ECO:0000313" key="14">
    <source>
        <dbReference type="Proteomes" id="UP000218160"/>
    </source>
</evidence>
<dbReference type="GO" id="GO:0005886">
    <property type="term" value="C:plasma membrane"/>
    <property type="evidence" value="ECO:0007669"/>
    <property type="project" value="UniProtKB-SubCell"/>
</dbReference>
<dbReference type="Pfam" id="PF05134">
    <property type="entry name" value="T2SSL"/>
    <property type="match status" value="1"/>
</dbReference>
<dbReference type="Gene3D" id="3.30.420.380">
    <property type="match status" value="1"/>
</dbReference>
<keyword evidence="5" id="KW-0997">Cell inner membrane</keyword>
<comment type="subcellular location">
    <subcellularLocation>
        <location evidence="1">Cell inner membrane</location>
        <topology evidence="1">Single-pass membrane protein</topology>
    </subcellularLocation>
</comment>
<dbReference type="NCBIfam" id="TIGR01709">
    <property type="entry name" value="typeII_sec_gspL"/>
    <property type="match status" value="1"/>
</dbReference>
<keyword evidence="9" id="KW-0472">Membrane</keyword>
<organism evidence="13 14">
    <name type="scientific">Candidatus Enterovibrio altilux</name>
    <dbReference type="NCBI Taxonomy" id="1927128"/>
    <lineage>
        <taxon>Bacteria</taxon>
        <taxon>Pseudomonadati</taxon>
        <taxon>Pseudomonadota</taxon>
        <taxon>Gammaproteobacteria</taxon>
        <taxon>Vibrionales</taxon>
        <taxon>Vibrionaceae</taxon>
        <taxon>Enterovibrio</taxon>
    </lineage>
</organism>
<protein>
    <recommendedName>
        <fullName evidence="10">Type II secretion system protein L</fullName>
        <shortName evidence="10">T2SS protein L</shortName>
    </recommendedName>
</protein>
<feature type="domain" description="GspL cytoplasmic actin-ATPase-like" evidence="11">
    <location>
        <begin position="5"/>
        <end position="237"/>
    </location>
</feature>
<keyword evidence="7 10" id="KW-0653">Protein transport</keyword>
<gene>
    <name evidence="13" type="ORF">BTN50_0981</name>
</gene>
<evidence type="ECO:0000313" key="13">
    <source>
        <dbReference type="EMBL" id="ATF09485.1"/>
    </source>
</evidence>
<evidence type="ECO:0000256" key="7">
    <source>
        <dbReference type="ARBA" id="ARBA00022927"/>
    </source>
</evidence>
<dbReference type="KEGG" id="elux:BTN50_0981"/>
<comment type="similarity">
    <text evidence="2 10">Belongs to the GSP L family.</text>
</comment>
<dbReference type="Pfam" id="PF12693">
    <property type="entry name" value="GspL_C"/>
    <property type="match status" value="1"/>
</dbReference>
<keyword evidence="3 10" id="KW-0813">Transport</keyword>
<accession>A0A291B913</accession>
<feature type="domain" description="GspL periplasmic" evidence="12">
    <location>
        <begin position="242"/>
        <end position="398"/>
    </location>
</feature>
<evidence type="ECO:0000256" key="3">
    <source>
        <dbReference type="ARBA" id="ARBA00022448"/>
    </source>
</evidence>
<sequence>MHEILTIRLNSDPQETIPWLVWSPNQKNILASGEAERLKQLVEYAKDREVMALADSAALTLVSVAIPSGSERQLETVLPYLLEDDLAQDIDQVHVTLLGKTGTQAHVAVIEQRIIQRWLTNLFEVGISLKCLVPDCLCLPQHDDAYSVAFFNNRWIVRVGLMQGCAAEAMWLPIWLQSATASNSKTQQVMPVVCYSELLKDAPENWRFVPSDLIILMLAQGASQSHYSLLTGRYKPQNQFYKHLKLWRNVAFTAGILISVLGLEKVADIYQIEALADQYRTQSEATLRSVLPNNQRIPTVSYLRHLMNNETSRLSRSSEQMGFIMWLSELGLSLKSISGILLDSIRYDQKLGTLYFKARGKNFGDLDKLREMLATKYETEVGQTSREQENVTGEFVLKVAP</sequence>
<dbReference type="GO" id="GO:0015628">
    <property type="term" value="P:protein secretion by the type II secretion system"/>
    <property type="evidence" value="ECO:0007669"/>
    <property type="project" value="InterPro"/>
</dbReference>
<dbReference type="Proteomes" id="UP000218160">
    <property type="component" value="Chromosome 1"/>
</dbReference>
<keyword evidence="4" id="KW-1003">Cell membrane</keyword>
<evidence type="ECO:0000256" key="1">
    <source>
        <dbReference type="ARBA" id="ARBA00004377"/>
    </source>
</evidence>
<dbReference type="AlphaFoldDB" id="A0A291B913"/>
<dbReference type="RefSeq" id="WP_096619138.1">
    <property type="nucleotide sequence ID" value="NZ_CP020660.1"/>
</dbReference>
<dbReference type="SUPFAM" id="SSF53067">
    <property type="entry name" value="Actin-like ATPase domain"/>
    <property type="match status" value="2"/>
</dbReference>
<evidence type="ECO:0000256" key="8">
    <source>
        <dbReference type="ARBA" id="ARBA00022989"/>
    </source>
</evidence>
<evidence type="ECO:0000256" key="5">
    <source>
        <dbReference type="ARBA" id="ARBA00022519"/>
    </source>
</evidence>
<keyword evidence="6" id="KW-0812">Transmembrane</keyword>
<dbReference type="InterPro" id="IPR007812">
    <property type="entry name" value="T2SS_protein-GspL"/>
</dbReference>
<evidence type="ECO:0000256" key="6">
    <source>
        <dbReference type="ARBA" id="ARBA00022692"/>
    </source>
</evidence>
<evidence type="ECO:0000256" key="9">
    <source>
        <dbReference type="ARBA" id="ARBA00023136"/>
    </source>
</evidence>
<evidence type="ECO:0000259" key="12">
    <source>
        <dbReference type="Pfam" id="PF12693"/>
    </source>
</evidence>
<dbReference type="InterPro" id="IPR024230">
    <property type="entry name" value="GspL_cyto_dom"/>
</dbReference>
<reference evidence="14" key="1">
    <citation type="submission" date="2017-04" db="EMBL/GenBank/DDBJ databases">
        <title>Genome evolution of the luminous symbionts of deep sea anglerfish.</title>
        <authorList>
            <person name="Hendry T.A."/>
        </authorList>
    </citation>
    <scope>NUCLEOTIDE SEQUENCE [LARGE SCALE GENOMIC DNA]</scope>
</reference>
<dbReference type="GO" id="GO:0009276">
    <property type="term" value="C:Gram-negative-bacterium-type cell wall"/>
    <property type="evidence" value="ECO:0007669"/>
    <property type="project" value="InterPro"/>
</dbReference>
<dbReference type="PIRSF" id="PIRSF015761">
    <property type="entry name" value="Protein_L"/>
    <property type="match status" value="1"/>
</dbReference>
<dbReference type="InterPro" id="IPR025691">
    <property type="entry name" value="GspL_pp_dom"/>
</dbReference>
<dbReference type="CDD" id="cd24017">
    <property type="entry name" value="ASKHA_T2SSL_N"/>
    <property type="match status" value="1"/>
</dbReference>
<dbReference type="Gene3D" id="3.30.1360.100">
    <property type="entry name" value="General secretion pathway protein M, EpsM"/>
    <property type="match status" value="1"/>
</dbReference>
<comment type="function">
    <text evidence="10">Inner membrane component of the type II secretion system required for the energy-dependent secretion of extracellular factors such as proteases and toxins from the periplasm.</text>
</comment>
<evidence type="ECO:0000256" key="10">
    <source>
        <dbReference type="PIRNR" id="PIRNR015761"/>
    </source>
</evidence>
<dbReference type="Gene3D" id="3.30.420.370">
    <property type="match status" value="1"/>
</dbReference>
<evidence type="ECO:0000259" key="11">
    <source>
        <dbReference type="Pfam" id="PF05134"/>
    </source>
</evidence>